<reference evidence="6 7" key="1">
    <citation type="submission" date="2019-01" db="EMBL/GenBank/DDBJ databases">
        <title>Draft genome sequence of Dictyobacter sp. Uno17.</title>
        <authorList>
            <person name="Wang C.M."/>
            <person name="Zheng Y."/>
            <person name="Sakai Y."/>
            <person name="Abe K."/>
            <person name="Yokota A."/>
            <person name="Yabe S."/>
        </authorList>
    </citation>
    <scope>NUCLEOTIDE SEQUENCE [LARGE SCALE GENOMIC DNA]</scope>
    <source>
        <strain evidence="6 7">Uno17</strain>
    </source>
</reference>
<dbReference type="GO" id="GO:0004567">
    <property type="term" value="F:beta-mannosidase activity"/>
    <property type="evidence" value="ECO:0007669"/>
    <property type="project" value="UniProtKB-EC"/>
</dbReference>
<dbReference type="PANTHER" id="PTHR43730:SF1">
    <property type="entry name" value="BETA-MANNOSIDASE"/>
    <property type="match status" value="1"/>
</dbReference>
<dbReference type="Pfam" id="PF22666">
    <property type="entry name" value="Glyco_hydro_2_N2"/>
    <property type="match status" value="1"/>
</dbReference>
<dbReference type="EMBL" id="BIXY01000017">
    <property type="protein sequence ID" value="GCF08029.1"/>
    <property type="molecule type" value="Genomic_DNA"/>
</dbReference>
<evidence type="ECO:0000259" key="5">
    <source>
        <dbReference type="Pfam" id="PF22666"/>
    </source>
</evidence>
<proteinExistence type="predicted"/>
<feature type="domain" description="Beta-mannosidase-like galactose-binding" evidence="5">
    <location>
        <begin position="36"/>
        <end position="190"/>
    </location>
</feature>
<dbReference type="PANTHER" id="PTHR43730">
    <property type="entry name" value="BETA-MANNOSIDASE"/>
    <property type="match status" value="1"/>
</dbReference>
<accession>A0A5A5TAL7</accession>
<dbReference type="AlphaFoldDB" id="A0A5A5TAL7"/>
<dbReference type="Gene3D" id="3.20.20.80">
    <property type="entry name" value="Glycosidases"/>
    <property type="match status" value="1"/>
</dbReference>
<gene>
    <name evidence="6" type="ORF">KDI_15930</name>
</gene>
<comment type="caution">
    <text evidence="6">The sequence shown here is derived from an EMBL/GenBank/DDBJ whole genome shotgun (WGS) entry which is preliminary data.</text>
</comment>
<evidence type="ECO:0000256" key="1">
    <source>
        <dbReference type="ARBA" id="ARBA00000829"/>
    </source>
</evidence>
<dbReference type="RefSeq" id="WP_149401032.1">
    <property type="nucleotide sequence ID" value="NZ_BIXY01000017.1"/>
</dbReference>
<dbReference type="InterPro" id="IPR017853">
    <property type="entry name" value="GH"/>
</dbReference>
<dbReference type="Gene3D" id="2.60.40.10">
    <property type="entry name" value="Immunoglobulins"/>
    <property type="match status" value="2"/>
</dbReference>
<evidence type="ECO:0000313" key="7">
    <source>
        <dbReference type="Proteomes" id="UP000322530"/>
    </source>
</evidence>
<protein>
    <recommendedName>
        <fullName evidence="2">beta-mannosidase</fullName>
        <ecNumber evidence="2">3.2.1.25</ecNumber>
    </recommendedName>
</protein>
<sequence length="842" mass="95688">MACIRNVTSYQSYPLHQGWELVSTAAGCYQNPAQLEQHAQAWLTASVPGTVIETLQQHHQWNLAHPLNVDSLDWWYRCSFAAVDVVEGTQRVLKLAGLATDATIWLNDQQILATDNMFRSYEVDITALLMEQNTLYIHFHSLQSLLTMKRPRPRWRTRLVEHQQLRWLRTTLLGRMPGWSPPLRPVGPWRTIVLEDRMLFALDQTSLQTTVEDGNGRVSVMFHAQCLLDVIPTHASLILDATEYALTVQKESDTAFTVRGEIEIPAVQLWWPHTHGAQPLYPARVVLHYPTTHAEIDCGKLAFRHIEWLADPLTHFGLRINDVPIFCRGACWTPLDMATLSGTAQEYTMALQLALRAGLNMFRVGGTMVYEDDAFYDLCDKAGILVWQDFMFANMDYPFAKEDFLTNCLQECEQVLTRLQTHACLAIWCGNSEISQQVAMLGLPAEMWHNDFFETTLPVLCQRYSHAPYWSSSPDGGALPFQANAGNAHYQGVGAFLRPLEDARRSEVHFAVECLAFANIPEDKTIDLFIKPEEMAIHHPKWKARVPRDAGAPWDFEDVRDYYLKLLFGLDPLKLRYSDMPRYMDLSRVVPGEVMAAVFAEWRRQRSVNNGGLIWFYRDLWPGAGWGIVDATGYPKASYYYLRRTWLPRACFFSDEGLNGLWVHVTNDQAEVFHAKLQLALYNASGTLMATVTREVRVSPHGGSELHVDALFEQFLDLTYVYRFGPPGYAFAVATLQRKEDAVVVSEAFYFVQGLPTEREINSGLSAQGSLQADGTYTLTVRADKLAQSVAIHTKSYLPEDNYFHLKPHGERVLTLYPLEKSVPLRGYVTALNTSHEVNIQV</sequence>
<evidence type="ECO:0000256" key="3">
    <source>
        <dbReference type="ARBA" id="ARBA00022801"/>
    </source>
</evidence>
<evidence type="ECO:0000256" key="2">
    <source>
        <dbReference type="ARBA" id="ARBA00012754"/>
    </source>
</evidence>
<dbReference type="InterPro" id="IPR013783">
    <property type="entry name" value="Ig-like_fold"/>
</dbReference>
<keyword evidence="7" id="KW-1185">Reference proteome</keyword>
<evidence type="ECO:0000256" key="4">
    <source>
        <dbReference type="ARBA" id="ARBA00023295"/>
    </source>
</evidence>
<dbReference type="InterPro" id="IPR054593">
    <property type="entry name" value="Beta-mannosidase-like_N2"/>
</dbReference>
<dbReference type="InterPro" id="IPR050887">
    <property type="entry name" value="Beta-mannosidase_GH2"/>
</dbReference>
<keyword evidence="3" id="KW-0378">Hydrolase</keyword>
<dbReference type="SUPFAM" id="SSF51445">
    <property type="entry name" value="(Trans)glycosidases"/>
    <property type="match status" value="1"/>
</dbReference>
<dbReference type="InterPro" id="IPR008979">
    <property type="entry name" value="Galactose-bd-like_sf"/>
</dbReference>
<keyword evidence="4" id="KW-0326">Glycosidase</keyword>
<evidence type="ECO:0000313" key="6">
    <source>
        <dbReference type="EMBL" id="GCF08029.1"/>
    </source>
</evidence>
<name>A0A5A5TAL7_9CHLR</name>
<dbReference type="InterPro" id="IPR036156">
    <property type="entry name" value="Beta-gal/glucu_dom_sf"/>
</dbReference>
<dbReference type="Gene3D" id="2.60.120.260">
    <property type="entry name" value="Galactose-binding domain-like"/>
    <property type="match status" value="1"/>
</dbReference>
<dbReference type="OrthoDB" id="9801077at2"/>
<dbReference type="SUPFAM" id="SSF49785">
    <property type="entry name" value="Galactose-binding domain-like"/>
    <property type="match status" value="1"/>
</dbReference>
<comment type="catalytic activity">
    <reaction evidence="1">
        <text>Hydrolysis of terminal, non-reducing beta-D-mannose residues in beta-D-mannosides.</text>
        <dbReference type="EC" id="3.2.1.25"/>
    </reaction>
</comment>
<dbReference type="EC" id="3.2.1.25" evidence="2"/>
<dbReference type="SUPFAM" id="SSF49303">
    <property type="entry name" value="beta-Galactosidase/glucuronidase domain"/>
    <property type="match status" value="2"/>
</dbReference>
<dbReference type="Proteomes" id="UP000322530">
    <property type="component" value="Unassembled WGS sequence"/>
</dbReference>
<organism evidence="6 7">
    <name type="scientific">Dictyobacter arantiisoli</name>
    <dbReference type="NCBI Taxonomy" id="2014874"/>
    <lineage>
        <taxon>Bacteria</taxon>
        <taxon>Bacillati</taxon>
        <taxon>Chloroflexota</taxon>
        <taxon>Ktedonobacteria</taxon>
        <taxon>Ktedonobacterales</taxon>
        <taxon>Dictyobacteraceae</taxon>
        <taxon>Dictyobacter</taxon>
    </lineage>
</organism>
<dbReference type="GO" id="GO:0006516">
    <property type="term" value="P:glycoprotein catabolic process"/>
    <property type="evidence" value="ECO:0007669"/>
    <property type="project" value="TreeGrafter"/>
</dbReference>